<name>X1H9C7_9ZZZZ</name>
<sequence length="219" mass="25017">MLEKLIKKRIKYKLSRKTLENLKGTLGLKGEGTKDSPVIIDDLSDVFVEFSIKTKGIYLVLKNLNISKLLILGSQNVVIENCFVGDLDMARCRNLTFRNNSIITAQQLLCRSCFFENNSVLQKQYTKFINNTYERRSFVGIWILLVVGMLYSHIGVSSLIELLVNFVSITMLLSGILLSIAMIYLLTLRYQANKIPQNKYINFTIQKIEAFSNAFIKVV</sequence>
<protein>
    <submittedName>
        <fullName evidence="2">Uncharacterized protein</fullName>
    </submittedName>
</protein>
<dbReference type="SUPFAM" id="SSF51126">
    <property type="entry name" value="Pectin lyase-like"/>
    <property type="match status" value="1"/>
</dbReference>
<dbReference type="EMBL" id="BARU01018200">
    <property type="protein sequence ID" value="GAH53675.1"/>
    <property type="molecule type" value="Genomic_DNA"/>
</dbReference>
<evidence type="ECO:0000256" key="1">
    <source>
        <dbReference type="SAM" id="Phobius"/>
    </source>
</evidence>
<evidence type="ECO:0000313" key="2">
    <source>
        <dbReference type="EMBL" id="GAH53675.1"/>
    </source>
</evidence>
<dbReference type="AlphaFoldDB" id="X1H9C7"/>
<comment type="caution">
    <text evidence="2">The sequence shown here is derived from an EMBL/GenBank/DDBJ whole genome shotgun (WGS) entry which is preliminary data.</text>
</comment>
<reference evidence="2" key="1">
    <citation type="journal article" date="2014" name="Front. Microbiol.">
        <title>High frequency of phylogenetically diverse reductive dehalogenase-homologous genes in deep subseafloor sedimentary metagenomes.</title>
        <authorList>
            <person name="Kawai M."/>
            <person name="Futagami T."/>
            <person name="Toyoda A."/>
            <person name="Takaki Y."/>
            <person name="Nishi S."/>
            <person name="Hori S."/>
            <person name="Arai W."/>
            <person name="Tsubouchi T."/>
            <person name="Morono Y."/>
            <person name="Uchiyama I."/>
            <person name="Ito T."/>
            <person name="Fujiyama A."/>
            <person name="Inagaki F."/>
            <person name="Takami H."/>
        </authorList>
    </citation>
    <scope>NUCLEOTIDE SEQUENCE</scope>
    <source>
        <strain evidence="2">Expedition CK06-06</strain>
    </source>
</reference>
<keyword evidence="1" id="KW-0812">Transmembrane</keyword>
<keyword evidence="1" id="KW-0472">Membrane</keyword>
<organism evidence="2">
    <name type="scientific">marine sediment metagenome</name>
    <dbReference type="NCBI Taxonomy" id="412755"/>
    <lineage>
        <taxon>unclassified sequences</taxon>
        <taxon>metagenomes</taxon>
        <taxon>ecological metagenomes</taxon>
    </lineage>
</organism>
<feature type="transmembrane region" description="Helical" evidence="1">
    <location>
        <begin position="162"/>
        <end position="186"/>
    </location>
</feature>
<keyword evidence="1" id="KW-1133">Transmembrane helix</keyword>
<dbReference type="InterPro" id="IPR011050">
    <property type="entry name" value="Pectin_lyase_fold/virulence"/>
</dbReference>
<feature type="transmembrane region" description="Helical" evidence="1">
    <location>
        <begin position="137"/>
        <end position="156"/>
    </location>
</feature>
<accession>X1H9C7</accession>
<proteinExistence type="predicted"/>
<gene>
    <name evidence="2" type="ORF">S03H2_30105</name>
</gene>